<gene>
    <name evidence="10 12" type="primary">dapD</name>
    <name evidence="12" type="ORF">CNE99_01945</name>
</gene>
<dbReference type="HAMAP" id="MF_02122">
    <property type="entry name" value="DapD_type2"/>
    <property type="match status" value="1"/>
</dbReference>
<comment type="pathway">
    <text evidence="10">Amino-acid biosynthesis; L-lysine biosynthesis via DAP pathway; LL-2,6-diaminopimelate from (S)-tetrahydrodipicolinate (succinylase route): step 1/3.</text>
</comment>
<comment type="subcellular location">
    <subcellularLocation>
        <location evidence="10">Cytoplasm</location>
    </subcellularLocation>
</comment>
<dbReference type="AlphaFoldDB" id="A0A2A5WYH2"/>
<keyword evidence="5 10" id="KW-0479">Metal-binding</keyword>
<sequence length="340" mass="36633">MSFFSIGLGVGTQNRSGQWIEVYYPAPIFQPDDETISQFSSPVGYHDGNTAIELTDDTIDKLISSVEDAAQKDILKQFKASEQPRVITFLAADDEIASTPEAYLKLHLLSHRAVKPNKVNLDGIFPQLPNVAWTSEGAIDVEELPARQLTARLRGEVLEVQSIDKFPKLANYHAPSGVRIAHTARVRLGAYLGEGTTVMHEGFVNFNAGAIGPGMIEGRLSQGVIMEANSDLGGSASTMGTLSGGGEIIISIGKDCLIGANAGTGIPLGDNCTIEAGLYITASTFVQVLDNEKNPVEMVKARELAGQPDMLFIRNSKTGQVECRTNKQARELNEILHAHN</sequence>
<evidence type="ECO:0000313" key="12">
    <source>
        <dbReference type="EMBL" id="PDH41277.1"/>
    </source>
</evidence>
<dbReference type="CDD" id="cd04649">
    <property type="entry name" value="LbH_THP_succinylT_putative"/>
    <property type="match status" value="1"/>
</dbReference>
<evidence type="ECO:0000256" key="5">
    <source>
        <dbReference type="ARBA" id="ARBA00022723"/>
    </source>
</evidence>
<keyword evidence="6 10" id="KW-0460">Magnesium</keyword>
<comment type="similarity">
    <text evidence="10">Belongs to the type 2 tetrahydrodipicolinate N-succinyltransferase family.</text>
</comment>
<feature type="binding site" evidence="10">
    <location>
        <position position="237"/>
    </location>
    <ligand>
        <name>succinyl-CoA</name>
        <dbReference type="ChEBI" id="CHEBI:57292"/>
    </ligand>
</feature>
<dbReference type="Proteomes" id="UP000219327">
    <property type="component" value="Unassembled WGS sequence"/>
</dbReference>
<feature type="binding site" evidence="10">
    <location>
        <position position="260"/>
    </location>
    <ligand>
        <name>succinyl-CoA</name>
        <dbReference type="ChEBI" id="CHEBI:57292"/>
    </ligand>
</feature>
<organism evidence="12 13">
    <name type="scientific">OM182 bacterium MED-G24</name>
    <dbReference type="NCBI Taxonomy" id="1986255"/>
    <lineage>
        <taxon>Bacteria</taxon>
        <taxon>Pseudomonadati</taxon>
        <taxon>Pseudomonadota</taxon>
        <taxon>Gammaproteobacteria</taxon>
        <taxon>OMG group</taxon>
        <taxon>OM182 clade</taxon>
    </lineage>
</organism>
<dbReference type="InterPro" id="IPR026586">
    <property type="entry name" value="Type2_DapD"/>
</dbReference>
<evidence type="ECO:0000313" key="13">
    <source>
        <dbReference type="Proteomes" id="UP000219327"/>
    </source>
</evidence>
<dbReference type="Pfam" id="PF14602">
    <property type="entry name" value="Hexapep_2"/>
    <property type="match status" value="1"/>
</dbReference>
<dbReference type="Pfam" id="PF14789">
    <property type="entry name" value="THDPS_M"/>
    <property type="match status" value="1"/>
</dbReference>
<keyword evidence="8 10" id="KW-0457">Lysine biosynthesis</keyword>
<dbReference type="GO" id="GO:0005737">
    <property type="term" value="C:cytoplasm"/>
    <property type="evidence" value="ECO:0007669"/>
    <property type="project" value="UniProtKB-SubCell"/>
</dbReference>
<feature type="binding site" evidence="10">
    <location>
        <position position="219"/>
    </location>
    <ligand>
        <name>succinyl-CoA</name>
        <dbReference type="ChEBI" id="CHEBI:57292"/>
    </ligand>
</feature>
<evidence type="ECO:0000256" key="7">
    <source>
        <dbReference type="ARBA" id="ARBA00022915"/>
    </source>
</evidence>
<keyword evidence="9 10" id="KW-0012">Acyltransferase</keyword>
<dbReference type="InterPro" id="IPR011004">
    <property type="entry name" value="Trimer_LpxA-like_sf"/>
</dbReference>
<evidence type="ECO:0000256" key="9">
    <source>
        <dbReference type="ARBA" id="ARBA00023315"/>
    </source>
</evidence>
<dbReference type="GO" id="GO:0000287">
    <property type="term" value="F:magnesium ion binding"/>
    <property type="evidence" value="ECO:0007669"/>
    <property type="project" value="UniProtKB-UniRule"/>
</dbReference>
<evidence type="ECO:0000259" key="11">
    <source>
        <dbReference type="Pfam" id="PF14789"/>
    </source>
</evidence>
<comment type="caution">
    <text evidence="10">Lacks conserved residue(s) required for the propagation of feature annotation.</text>
</comment>
<evidence type="ECO:0000256" key="8">
    <source>
        <dbReference type="ARBA" id="ARBA00023154"/>
    </source>
</evidence>
<comment type="subunit">
    <text evidence="1 10">Homotrimer.</text>
</comment>
<dbReference type="Gene3D" id="3.30.60.70">
    <property type="entry name" value="Trimeric LpxA-like enzymes"/>
    <property type="match status" value="1"/>
</dbReference>
<feature type="binding site" evidence="10">
    <location>
        <position position="234"/>
    </location>
    <ligand>
        <name>succinyl-CoA</name>
        <dbReference type="ChEBI" id="CHEBI:57292"/>
    </ligand>
</feature>
<feature type="binding site" evidence="10">
    <location>
        <begin position="275"/>
        <end position="276"/>
    </location>
    <ligand>
        <name>succinyl-CoA</name>
        <dbReference type="ChEBI" id="CHEBI:57292"/>
    </ligand>
</feature>
<dbReference type="NCBIfam" id="TIGR03536">
    <property type="entry name" value="DapD_gpp"/>
    <property type="match status" value="1"/>
</dbReference>
<keyword evidence="4 10" id="KW-0808">Transferase</keyword>
<evidence type="ECO:0000256" key="10">
    <source>
        <dbReference type="HAMAP-Rule" id="MF_02122"/>
    </source>
</evidence>
<dbReference type="Pfam" id="PF14790">
    <property type="entry name" value="THDPS_N"/>
    <property type="match status" value="1"/>
</dbReference>
<evidence type="ECO:0000256" key="1">
    <source>
        <dbReference type="ARBA" id="ARBA00011233"/>
    </source>
</evidence>
<feature type="binding site" evidence="10">
    <location>
        <position position="201"/>
    </location>
    <ligand>
        <name>Mg(2+)</name>
        <dbReference type="ChEBI" id="CHEBI:18420"/>
        <label>2</label>
        <note>ligand shared between trimeric partners</note>
    </ligand>
</feature>
<keyword evidence="7 10" id="KW-0220">Diaminopimelate biosynthesis</keyword>
<dbReference type="GO" id="GO:0009089">
    <property type="term" value="P:lysine biosynthetic process via diaminopimelate"/>
    <property type="evidence" value="ECO:0007669"/>
    <property type="project" value="UniProtKB-UniRule"/>
</dbReference>
<dbReference type="SUPFAM" id="SSF51161">
    <property type="entry name" value="Trimeric LpxA-like enzymes"/>
    <property type="match status" value="1"/>
</dbReference>
<protein>
    <recommendedName>
        <fullName evidence="10">2,3,4,5-tetrahydropyridine-2,6-dicarboxylate N-succinyltransferase</fullName>
        <ecNumber evidence="10">2.3.1.117</ecNumber>
    </recommendedName>
    <alternativeName>
        <fullName evidence="10">Tetrahydrodipicolinate N-succinyltransferase</fullName>
        <shortName evidence="10">THDP succinyltransferase</shortName>
        <shortName evidence="10">THP succinyltransferase</shortName>
    </alternativeName>
    <alternativeName>
        <fullName evidence="10">Tetrahydropicolinate succinylase</fullName>
    </alternativeName>
</protein>
<dbReference type="InterPro" id="IPR038361">
    <property type="entry name" value="THDPS_M_sf"/>
</dbReference>
<evidence type="ECO:0000256" key="4">
    <source>
        <dbReference type="ARBA" id="ARBA00022679"/>
    </source>
</evidence>
<dbReference type="EMBL" id="NTKD01000005">
    <property type="protein sequence ID" value="PDH41277.1"/>
    <property type="molecule type" value="Genomic_DNA"/>
</dbReference>
<dbReference type="InterPro" id="IPR032784">
    <property type="entry name" value="THDPS_M"/>
</dbReference>
<feature type="active site" description="Acyl-anhydride intermediate" evidence="10">
    <location>
        <position position="217"/>
    </location>
</feature>
<proteinExistence type="inferred from homology"/>
<dbReference type="GO" id="GO:0019877">
    <property type="term" value="P:diaminopimelate biosynthetic process"/>
    <property type="evidence" value="ECO:0007669"/>
    <property type="project" value="UniProtKB-UniRule"/>
</dbReference>
<feature type="binding site" evidence="10">
    <location>
        <position position="300"/>
    </location>
    <ligand>
        <name>succinyl-CoA</name>
        <dbReference type="ChEBI" id="CHEBI:57292"/>
    </ligand>
</feature>
<evidence type="ECO:0000256" key="6">
    <source>
        <dbReference type="ARBA" id="ARBA00022842"/>
    </source>
</evidence>
<evidence type="ECO:0000256" key="2">
    <source>
        <dbReference type="ARBA" id="ARBA00022490"/>
    </source>
</evidence>
<dbReference type="EC" id="2.3.1.117" evidence="10"/>
<dbReference type="FunFam" id="2.160.10.10:FF:000009">
    <property type="entry name" value="2,3,4,5-tetrahydropyridine-2,6-dicarboxylate N-succinyltransferase"/>
    <property type="match status" value="1"/>
</dbReference>
<dbReference type="GO" id="GO:0008666">
    <property type="term" value="F:2,3,4,5-tetrahydropyridine-2,6-dicarboxylate N-succinyltransferase activity"/>
    <property type="evidence" value="ECO:0007669"/>
    <property type="project" value="UniProtKB-UniRule"/>
</dbReference>
<keyword evidence="2 10" id="KW-0963">Cytoplasm</keyword>
<feature type="domain" description="2,3,4,5-tetrahydropyridine-2,6-dicarboxylate N-succinyltransferase middle" evidence="11">
    <location>
        <begin position="128"/>
        <end position="168"/>
    </location>
</feature>
<reference evidence="12 13" key="1">
    <citation type="submission" date="2017-08" db="EMBL/GenBank/DDBJ databases">
        <title>Fine stratification of microbial communities through a metagenomic profile of the photic zone.</title>
        <authorList>
            <person name="Haro-Moreno J.M."/>
            <person name="Lopez-Perez M."/>
            <person name="De La Torre J."/>
            <person name="Picazo A."/>
            <person name="Camacho A."/>
            <person name="Rodriguez-Valera F."/>
        </authorList>
    </citation>
    <scope>NUCLEOTIDE SEQUENCE [LARGE SCALE GENOMIC DNA]</scope>
    <source>
        <strain evidence="12">MED-G24</strain>
    </source>
</reference>
<comment type="caution">
    <text evidence="12">The sequence shown here is derived from an EMBL/GenBank/DDBJ whole genome shotgun (WGS) entry which is preliminary data.</text>
</comment>
<keyword evidence="3 10" id="KW-0028">Amino-acid biosynthesis</keyword>
<dbReference type="Gene3D" id="3.30.70.2010">
    <property type="match status" value="1"/>
</dbReference>
<dbReference type="InterPro" id="IPR019876">
    <property type="entry name" value="DapD_gammaproteobac"/>
</dbReference>
<dbReference type="InterPro" id="IPR001451">
    <property type="entry name" value="Hexapep"/>
</dbReference>
<comment type="catalytic activity">
    <reaction evidence="10">
        <text>(S)-2,3,4,5-tetrahydrodipicolinate + succinyl-CoA + H2O = (S)-2-succinylamino-6-oxoheptanedioate + CoA</text>
        <dbReference type="Rhea" id="RHEA:17325"/>
        <dbReference type="ChEBI" id="CHEBI:15377"/>
        <dbReference type="ChEBI" id="CHEBI:15685"/>
        <dbReference type="ChEBI" id="CHEBI:16845"/>
        <dbReference type="ChEBI" id="CHEBI:57287"/>
        <dbReference type="ChEBI" id="CHEBI:57292"/>
        <dbReference type="EC" id="2.3.1.117"/>
    </reaction>
</comment>
<evidence type="ECO:0000256" key="3">
    <source>
        <dbReference type="ARBA" id="ARBA00022605"/>
    </source>
</evidence>
<dbReference type="Gene3D" id="2.160.10.10">
    <property type="entry name" value="Hexapeptide repeat proteins"/>
    <property type="match status" value="1"/>
</dbReference>
<dbReference type="UniPathway" id="UPA00034">
    <property type="reaction ID" value="UER00019"/>
</dbReference>
<name>A0A2A5WYH2_9GAMM</name>
<comment type="function">
    <text evidence="10">Catalyzes the conversion of the cyclic tetrahydrodipicolinate (THDP) into the acyclic N-succinyl-L-2-amino-6-oxopimelate using succinyl-CoA.</text>
</comment>
<accession>A0A2A5WYH2</accession>